<sequence>MSQAKSPTTTSCQPDIPASHSQLLDAKKAKKMTATSGRTSAKLLHSKDPLGWFAKTFMATLHWVSTRSYLIWSLKATPQNRLLLELKASVPPTKDDESGLSQDMWATPNTMDHLPQRSEEALKRQATTTRKGRTRPSNLREQVDEQTVQNWQKAKEPELWATPRTTDGTGGPRQLGADGRRISKTDPTQTYGANLADQARMWPTPLAQEAKHATVTEWEMTTDHQPTRDSLRVQVAKSQTWPTPTTRDHKGGYRGGRIRNGKVSMDTLDVAVQHTDNPMKGQGQLNPDWVEHYLMGYPRGWTSL</sequence>
<proteinExistence type="predicted"/>
<keyword evidence="3" id="KW-1185">Reference proteome</keyword>
<dbReference type="HOGENOM" id="CLU_914899_0_0_5"/>
<gene>
    <name evidence="2" type="ordered locus">SAR116_0389</name>
</gene>
<feature type="region of interest" description="Disordered" evidence="1">
    <location>
        <begin position="161"/>
        <end position="189"/>
    </location>
</feature>
<dbReference type="eggNOG" id="ENOG5033NVX">
    <property type="taxonomic scope" value="Bacteria"/>
</dbReference>
<dbReference type="AlphaFoldDB" id="D5BQR8"/>
<dbReference type="KEGG" id="apb:SAR116_0389"/>
<name>D5BQR8_PUNMI</name>
<evidence type="ECO:0000313" key="3">
    <source>
        <dbReference type="Proteomes" id="UP000007460"/>
    </source>
</evidence>
<feature type="region of interest" description="Disordered" evidence="1">
    <location>
        <begin position="119"/>
        <end position="145"/>
    </location>
</feature>
<evidence type="ECO:0000256" key="1">
    <source>
        <dbReference type="SAM" id="MobiDB-lite"/>
    </source>
</evidence>
<dbReference type="EMBL" id="CP001751">
    <property type="protein sequence ID" value="ADE38632.1"/>
    <property type="molecule type" value="Genomic_DNA"/>
</dbReference>
<organism evidence="2 3">
    <name type="scientific">Puniceispirillum marinum (strain IMCC1322)</name>
    <dbReference type="NCBI Taxonomy" id="488538"/>
    <lineage>
        <taxon>Bacteria</taxon>
        <taxon>Pseudomonadati</taxon>
        <taxon>Pseudomonadota</taxon>
        <taxon>Alphaproteobacteria</taxon>
        <taxon>Candidatus Puniceispirillales</taxon>
        <taxon>Candidatus Puniceispirillaceae</taxon>
        <taxon>Candidatus Puniceispirillum</taxon>
    </lineage>
</organism>
<protein>
    <submittedName>
        <fullName evidence="2">Uncharacterized protein</fullName>
    </submittedName>
</protein>
<accession>D5BQR8</accession>
<reference evidence="2 3" key="1">
    <citation type="journal article" date="2010" name="J. Bacteriol.">
        <title>Complete genome sequence of "Candidatus Puniceispirillum marinum" IMCC1322, a representative of the SAR116 clade in the Alphaproteobacteria.</title>
        <authorList>
            <person name="Oh H.M."/>
            <person name="Kwon K.K."/>
            <person name="Kang I."/>
            <person name="Kang S.G."/>
            <person name="Lee J.H."/>
            <person name="Kim S.J."/>
            <person name="Cho J.C."/>
        </authorList>
    </citation>
    <scope>NUCLEOTIDE SEQUENCE [LARGE SCALE GENOMIC DNA]</scope>
    <source>
        <strain evidence="2 3">IMCC1322</strain>
    </source>
</reference>
<feature type="compositionally biased region" description="Polar residues" evidence="1">
    <location>
        <begin position="125"/>
        <end position="145"/>
    </location>
</feature>
<evidence type="ECO:0000313" key="2">
    <source>
        <dbReference type="EMBL" id="ADE38632.1"/>
    </source>
</evidence>
<dbReference type="Proteomes" id="UP000007460">
    <property type="component" value="Chromosome"/>
</dbReference>